<feature type="domain" description="Carboxylesterase type B" evidence="1">
    <location>
        <begin position="3"/>
        <end position="213"/>
    </location>
</feature>
<dbReference type="Pfam" id="PF00135">
    <property type="entry name" value="COesterase"/>
    <property type="match status" value="1"/>
</dbReference>
<dbReference type="Proteomes" id="UP000887561">
    <property type="component" value="Unplaced"/>
</dbReference>
<dbReference type="InterPro" id="IPR029058">
    <property type="entry name" value="AB_hydrolase_fold"/>
</dbReference>
<dbReference type="InterPro" id="IPR002018">
    <property type="entry name" value="CarbesteraseB"/>
</dbReference>
<evidence type="ECO:0000259" key="1">
    <source>
        <dbReference type="Pfam" id="PF00135"/>
    </source>
</evidence>
<sequence length="384" mass="44219">MFNDTQIIQKYSSDGIIFVIPAYRLGVFGLLDLGNDKVVKRNLAMHDIIFALEWVQKEIHNFGGNNKRITAMGNSAGASALMYLCGSPAVREGLFQQAFISSGVPFFRKDANLKQSFALLEHFNCLRDNSTNKTFSDKQKAECLRKIDSLDLLRQQQYNENFDIVFSGPESDTEILPFDNYVHLLRNWKPIPLMITTTIIEFDRWSDDRLDKECFKATGTFGYYSLQSYNACFDRYKDEFNISTHMRVSYESLHSEAFLTSLVNTRFGGISYVGEFEIANYSNHASDIGHSPDKSWRTQTWNGRNYFRITFNVSDNNTILEAPHNVDGYQAIFKYKVRYRNDPVFATQSRWITSMAFLPIGDLTPAIIALDRNLMPELQPIMDW</sequence>
<evidence type="ECO:0000313" key="2">
    <source>
        <dbReference type="Proteomes" id="UP000887561"/>
    </source>
</evidence>
<dbReference type="PANTHER" id="PTHR45580">
    <property type="entry name" value="PROTEIN CBG05369"/>
    <property type="match status" value="1"/>
</dbReference>
<keyword evidence="2" id="KW-1185">Reference proteome</keyword>
<dbReference type="AlphaFoldDB" id="A0A915M7W0"/>
<organism evidence="2 3">
    <name type="scientific">Meloidogyne javanica</name>
    <name type="common">Root-knot nematode worm</name>
    <dbReference type="NCBI Taxonomy" id="6303"/>
    <lineage>
        <taxon>Eukaryota</taxon>
        <taxon>Metazoa</taxon>
        <taxon>Ecdysozoa</taxon>
        <taxon>Nematoda</taxon>
        <taxon>Chromadorea</taxon>
        <taxon>Rhabditida</taxon>
        <taxon>Tylenchina</taxon>
        <taxon>Tylenchomorpha</taxon>
        <taxon>Tylenchoidea</taxon>
        <taxon>Meloidogynidae</taxon>
        <taxon>Meloidogyninae</taxon>
        <taxon>Meloidogyne</taxon>
        <taxon>Meloidogyne incognita group</taxon>
    </lineage>
</organism>
<evidence type="ECO:0000313" key="3">
    <source>
        <dbReference type="WBParaSite" id="scaffold3077_cov161.g5963"/>
    </source>
</evidence>
<proteinExistence type="predicted"/>
<dbReference type="WBParaSite" id="scaffold3077_cov161.g5963">
    <property type="protein sequence ID" value="scaffold3077_cov161.g5963"/>
    <property type="gene ID" value="scaffold3077_cov161.g5963"/>
</dbReference>
<reference evidence="3" key="1">
    <citation type="submission" date="2022-11" db="UniProtKB">
        <authorList>
            <consortium name="WormBaseParasite"/>
        </authorList>
    </citation>
    <scope>IDENTIFICATION</scope>
</reference>
<dbReference type="SUPFAM" id="SSF53474">
    <property type="entry name" value="alpha/beta-Hydrolases"/>
    <property type="match status" value="1"/>
</dbReference>
<protein>
    <submittedName>
        <fullName evidence="3">Carboxylesterase type B domain-containing protein</fullName>
    </submittedName>
</protein>
<name>A0A915M7W0_MELJA</name>
<accession>A0A915M7W0</accession>
<dbReference type="Gene3D" id="3.40.50.1820">
    <property type="entry name" value="alpha/beta hydrolase"/>
    <property type="match status" value="1"/>
</dbReference>
<dbReference type="PANTHER" id="PTHR45580:SF6">
    <property type="entry name" value="CARBOXYLESTERASE TYPE B DOMAIN-CONTAINING PROTEIN"/>
    <property type="match status" value="1"/>
</dbReference>